<sequence>MSLTRTVEVAPERLAGWIERFTASHGAVSWAIADGAAPAGTQVGIPSDAPAAWFGQAMDGSWARLEGWAAPESGAPGPLASDDGPSARWPSPSGPLLLLLIRRGGYAVAVASATGELLAHKVGTRRVQGRTAAGGWSQQRFARRRAHQADELVEAAVGHARRILGEGESRTGAPVAALVLGGDPALGDQAMQLLATGPRSRLHGIPRRTLPDLADPRRAVLDDAVRRALAVRVTVHNA</sequence>
<feature type="region of interest" description="Disordered" evidence="1">
    <location>
        <begin position="68"/>
        <end position="88"/>
    </location>
</feature>
<dbReference type="OrthoDB" id="3728778at2"/>
<accession>A0A5J6V4N8</accession>
<dbReference type="EMBL" id="CP044427">
    <property type="protein sequence ID" value="QFG68728.1"/>
    <property type="molecule type" value="Genomic_DNA"/>
</dbReference>
<keyword evidence="4" id="KW-1185">Reference proteome</keyword>
<dbReference type="KEGG" id="serw:FY030_08370"/>
<dbReference type="NCBIfam" id="NF041024">
    <property type="entry name" value="acVLRF1_NCBI"/>
    <property type="match status" value="1"/>
</dbReference>
<dbReference type="RefSeq" id="WP_158061114.1">
    <property type="nucleotide sequence ID" value="NZ_CP044427.1"/>
</dbReference>
<dbReference type="Pfam" id="PF18859">
    <property type="entry name" value="acVLRF1"/>
    <property type="match status" value="1"/>
</dbReference>
<dbReference type="InterPro" id="IPR040783">
    <property type="entry name" value="VLRF1"/>
</dbReference>
<evidence type="ECO:0000256" key="1">
    <source>
        <dbReference type="SAM" id="MobiDB-lite"/>
    </source>
</evidence>
<dbReference type="AlphaFoldDB" id="A0A5J6V4N8"/>
<dbReference type="Proteomes" id="UP000326546">
    <property type="component" value="Chromosome"/>
</dbReference>
<evidence type="ECO:0000313" key="3">
    <source>
        <dbReference type="EMBL" id="QFG68728.1"/>
    </source>
</evidence>
<dbReference type="InterPro" id="IPR042226">
    <property type="entry name" value="eFR1_2_sf"/>
</dbReference>
<protein>
    <recommendedName>
        <fullName evidence="2">Actinobacteria/chloroflexi VLRF1 release factor domain-containing protein</fullName>
    </recommendedName>
</protein>
<evidence type="ECO:0000313" key="4">
    <source>
        <dbReference type="Proteomes" id="UP000326546"/>
    </source>
</evidence>
<name>A0A5J6V4N8_9MICO</name>
<dbReference type="Gene3D" id="3.30.420.60">
    <property type="entry name" value="eRF1 domain 2"/>
    <property type="match status" value="1"/>
</dbReference>
<organism evidence="3 4">
    <name type="scientific">Ornithinimicrobium pratense</name>
    <dbReference type="NCBI Taxonomy" id="2593973"/>
    <lineage>
        <taxon>Bacteria</taxon>
        <taxon>Bacillati</taxon>
        <taxon>Actinomycetota</taxon>
        <taxon>Actinomycetes</taxon>
        <taxon>Micrococcales</taxon>
        <taxon>Ornithinimicrobiaceae</taxon>
        <taxon>Ornithinimicrobium</taxon>
    </lineage>
</organism>
<feature type="domain" description="Actinobacteria/chloroflexi VLRF1 release factor" evidence="2">
    <location>
        <begin position="95"/>
        <end position="234"/>
    </location>
</feature>
<proteinExistence type="predicted"/>
<gene>
    <name evidence="3" type="ORF">FY030_08370</name>
</gene>
<dbReference type="SUPFAM" id="SSF53137">
    <property type="entry name" value="Translational machinery components"/>
    <property type="match status" value="1"/>
</dbReference>
<reference evidence="3 4" key="1">
    <citation type="submission" date="2019-09" db="EMBL/GenBank/DDBJ databases">
        <title>Serinicoccus pratensis sp. nov., isolated from meadow soil.</title>
        <authorList>
            <person name="Zhang W."/>
        </authorList>
    </citation>
    <scope>NUCLEOTIDE SEQUENCE [LARGE SCALE GENOMIC DNA]</scope>
    <source>
        <strain evidence="3 4">W204</strain>
    </source>
</reference>
<evidence type="ECO:0000259" key="2">
    <source>
        <dbReference type="Pfam" id="PF18859"/>
    </source>
</evidence>